<proteinExistence type="predicted"/>
<sequence>MRISRTRRYVVLAVVLRPAKRRHPYHPESWDNDFEDAPPLNLVMPKRRRPTQTLNSSDEDEFGAAHEEEDRTVTVRVRPMPLVKASPPPPAPCSPTAPAAAASSRPRRSAPPPIPSSPSRRARRPRPRRTTAPPHTPAPPAHFWRARKPPAEPAHPPPAPPPVHEVAPVAAVVPAPGAQRRVARRPFRAGGGGRGRTGGSAAARARADAAVAALVPVDAEHPPPAHRLKKWRRGLICPADDLHDGTRTCFSARRRPRPRDEEGLHGVRSSVHRDGSRFAKWASEQREAGISNAGASLDVRCYHGVLCMIHSM</sequence>
<evidence type="ECO:0000313" key="2">
    <source>
        <dbReference type="EMBL" id="KII84156.1"/>
    </source>
</evidence>
<feature type="compositionally biased region" description="Basic residues" evidence="1">
    <location>
        <begin position="120"/>
        <end position="129"/>
    </location>
</feature>
<accession>A0A0C9SKQ7</accession>
<evidence type="ECO:0000313" key="3">
    <source>
        <dbReference type="Proteomes" id="UP000053263"/>
    </source>
</evidence>
<dbReference type="HOGENOM" id="CLU_891736_0_0_1"/>
<feature type="compositionally biased region" description="Pro residues" evidence="1">
    <location>
        <begin position="86"/>
        <end position="95"/>
    </location>
</feature>
<feature type="compositionally biased region" description="Basic and acidic residues" evidence="1">
    <location>
        <begin position="63"/>
        <end position="73"/>
    </location>
</feature>
<protein>
    <submittedName>
        <fullName evidence="2">Unplaced genomic scaffold PLICRscaffold_19, whole genome shotgun sequence</fullName>
    </submittedName>
</protein>
<reference evidence="2 3" key="1">
    <citation type="submission" date="2014-06" db="EMBL/GenBank/DDBJ databases">
        <title>Evolutionary Origins and Diversification of the Mycorrhizal Mutualists.</title>
        <authorList>
            <consortium name="DOE Joint Genome Institute"/>
            <consortium name="Mycorrhizal Genomics Consortium"/>
            <person name="Kohler A."/>
            <person name="Kuo A."/>
            <person name="Nagy L.G."/>
            <person name="Floudas D."/>
            <person name="Copeland A."/>
            <person name="Barry K.W."/>
            <person name="Cichocki N."/>
            <person name="Veneault-Fourrey C."/>
            <person name="LaButti K."/>
            <person name="Lindquist E.A."/>
            <person name="Lipzen A."/>
            <person name="Lundell T."/>
            <person name="Morin E."/>
            <person name="Murat C."/>
            <person name="Riley R."/>
            <person name="Ohm R."/>
            <person name="Sun H."/>
            <person name="Tunlid A."/>
            <person name="Henrissat B."/>
            <person name="Grigoriev I.V."/>
            <person name="Hibbett D.S."/>
            <person name="Martin F."/>
        </authorList>
    </citation>
    <scope>NUCLEOTIDE SEQUENCE [LARGE SCALE GENOMIC DNA]</scope>
    <source>
        <strain evidence="2 3">FD-325 SS-3</strain>
    </source>
</reference>
<keyword evidence="3" id="KW-1185">Reference proteome</keyword>
<gene>
    <name evidence="2" type="ORF">PLICRDRAFT_372202</name>
</gene>
<evidence type="ECO:0000256" key="1">
    <source>
        <dbReference type="SAM" id="MobiDB-lite"/>
    </source>
</evidence>
<dbReference type="Proteomes" id="UP000053263">
    <property type="component" value="Unassembled WGS sequence"/>
</dbReference>
<dbReference type="AlphaFoldDB" id="A0A0C9SKQ7"/>
<feature type="region of interest" description="Disordered" evidence="1">
    <location>
        <begin position="44"/>
        <end position="165"/>
    </location>
</feature>
<feature type="compositionally biased region" description="Pro residues" evidence="1">
    <location>
        <begin position="151"/>
        <end position="163"/>
    </location>
</feature>
<organism evidence="2 3">
    <name type="scientific">Plicaturopsis crispa FD-325 SS-3</name>
    <dbReference type="NCBI Taxonomy" id="944288"/>
    <lineage>
        <taxon>Eukaryota</taxon>
        <taxon>Fungi</taxon>
        <taxon>Dikarya</taxon>
        <taxon>Basidiomycota</taxon>
        <taxon>Agaricomycotina</taxon>
        <taxon>Agaricomycetes</taxon>
        <taxon>Agaricomycetidae</taxon>
        <taxon>Amylocorticiales</taxon>
        <taxon>Amylocorticiaceae</taxon>
        <taxon>Plicatura</taxon>
        <taxon>Plicaturopsis crispa</taxon>
    </lineage>
</organism>
<dbReference type="EMBL" id="KN832572">
    <property type="protein sequence ID" value="KII84156.1"/>
    <property type="molecule type" value="Genomic_DNA"/>
</dbReference>
<name>A0A0C9SKQ7_PLICR</name>